<comment type="caution">
    <text evidence="7">The sequence shown here is derived from an EMBL/GenBank/DDBJ whole genome shotgun (WGS) entry which is preliminary data.</text>
</comment>
<feature type="transmembrane region" description="Helical" evidence="6">
    <location>
        <begin position="398"/>
        <end position="422"/>
    </location>
</feature>
<evidence type="ECO:0000256" key="3">
    <source>
        <dbReference type="ARBA" id="ARBA00022692"/>
    </source>
</evidence>
<feature type="transmembrane region" description="Helical" evidence="6">
    <location>
        <begin position="252"/>
        <end position="276"/>
    </location>
</feature>
<dbReference type="Proteomes" id="UP000036987">
    <property type="component" value="Unassembled WGS sequence"/>
</dbReference>
<evidence type="ECO:0000313" key="8">
    <source>
        <dbReference type="Proteomes" id="UP000036987"/>
    </source>
</evidence>
<dbReference type="GO" id="GO:0015297">
    <property type="term" value="F:antiporter activity"/>
    <property type="evidence" value="ECO:0007669"/>
    <property type="project" value="InterPro"/>
</dbReference>
<evidence type="ECO:0000256" key="5">
    <source>
        <dbReference type="ARBA" id="ARBA00023136"/>
    </source>
</evidence>
<evidence type="ECO:0000313" key="7">
    <source>
        <dbReference type="EMBL" id="KMZ66388.1"/>
    </source>
</evidence>
<accession>A0A0K9PBD1</accession>
<organism evidence="7 8">
    <name type="scientific">Zostera marina</name>
    <name type="common">Eelgrass</name>
    <dbReference type="NCBI Taxonomy" id="29655"/>
    <lineage>
        <taxon>Eukaryota</taxon>
        <taxon>Viridiplantae</taxon>
        <taxon>Streptophyta</taxon>
        <taxon>Embryophyta</taxon>
        <taxon>Tracheophyta</taxon>
        <taxon>Spermatophyta</taxon>
        <taxon>Magnoliopsida</taxon>
        <taxon>Liliopsida</taxon>
        <taxon>Zosteraceae</taxon>
        <taxon>Zostera</taxon>
    </lineage>
</organism>
<keyword evidence="5 6" id="KW-0472">Membrane</keyword>
<proteinExistence type="inferred from homology"/>
<keyword evidence="3 6" id="KW-0812">Transmembrane</keyword>
<feature type="transmembrane region" description="Helical" evidence="6">
    <location>
        <begin position="329"/>
        <end position="352"/>
    </location>
</feature>
<dbReference type="NCBIfam" id="TIGR00797">
    <property type="entry name" value="matE"/>
    <property type="match status" value="1"/>
</dbReference>
<dbReference type="AlphaFoldDB" id="A0A0K9PBD1"/>
<gene>
    <name evidence="7" type="ORF">ZOSMA_29G00370</name>
</gene>
<dbReference type="GO" id="GO:0042910">
    <property type="term" value="F:xenobiotic transmembrane transporter activity"/>
    <property type="evidence" value="ECO:0007669"/>
    <property type="project" value="InterPro"/>
</dbReference>
<keyword evidence="8" id="KW-1185">Reference proteome</keyword>
<feature type="transmembrane region" description="Helical" evidence="6">
    <location>
        <begin position="144"/>
        <end position="168"/>
    </location>
</feature>
<feature type="transmembrane region" description="Helical" evidence="6">
    <location>
        <begin position="206"/>
        <end position="231"/>
    </location>
</feature>
<feature type="transmembrane region" description="Helical" evidence="6">
    <location>
        <begin position="32"/>
        <end position="56"/>
    </location>
</feature>
<feature type="transmembrane region" description="Helical" evidence="6">
    <location>
        <begin position="296"/>
        <end position="317"/>
    </location>
</feature>
<name>A0A0K9PBD1_ZOSMR</name>
<keyword evidence="4 6" id="KW-1133">Transmembrane helix</keyword>
<dbReference type="GO" id="GO:1990961">
    <property type="term" value="P:xenobiotic detoxification by transmembrane export across the plasma membrane"/>
    <property type="evidence" value="ECO:0007669"/>
    <property type="project" value="InterPro"/>
</dbReference>
<protein>
    <recommendedName>
        <fullName evidence="6">Protein DETOXIFICATION</fullName>
    </recommendedName>
    <alternativeName>
        <fullName evidence="6">Multidrug and toxic compound extrusion protein</fullName>
    </alternativeName>
</protein>
<feature type="transmembrane region" description="Helical" evidence="6">
    <location>
        <begin position="114"/>
        <end position="138"/>
    </location>
</feature>
<feature type="transmembrane region" description="Helical" evidence="6">
    <location>
        <begin position="180"/>
        <end position="200"/>
    </location>
</feature>
<dbReference type="GO" id="GO:0022857">
    <property type="term" value="F:transmembrane transporter activity"/>
    <property type="evidence" value="ECO:0000318"/>
    <property type="project" value="GO_Central"/>
</dbReference>
<feature type="transmembrane region" description="Helical" evidence="6">
    <location>
        <begin position="68"/>
        <end position="93"/>
    </location>
</feature>
<dbReference type="OrthoDB" id="2126698at2759"/>
<evidence type="ECO:0000256" key="1">
    <source>
        <dbReference type="ARBA" id="ARBA00004141"/>
    </source>
</evidence>
<evidence type="ECO:0000256" key="6">
    <source>
        <dbReference type="RuleBase" id="RU004914"/>
    </source>
</evidence>
<sequence length="480" mass="53194">MEKHDSSDRLLSNINVKCLTLRSQIWKEKKKLWVVAGPAIFNRFSTFGVSIISMAFMGHIGAIELAGYSLAFTVTVRFSCGVLLGMASALETLCGQSYGAGQYHMLGIYLQRSWLVLIPFIILLLPFYILTTPILTFLGQDKAVANAAGVMSLWFIPTIGSYAMSYTLQMYLQSQSKNNVITYWAAATLLIHFFLCWLLVMRFHYGATGVMLSTVVALWIPVFGQLFFVFCGGCPEMWKGFDIAAFYDLWPVVKLSTSSGFMVWLEVCYNTILVLLTGHMTDAEVAIDALSICVNIGGWELMVAFGLMAAIGVRVANELGAGNAKAAKFSICVVLTTSFTIGTVFFFVFLLLRGNIAYLFTRDQRVATTVADLSPLLAFNILLNALQPIFSGAGWQRVVAYVNLGCYYLIGIPLGIVLVYELHLGVKGVWMGMIIGVTAQTFLLICITWKTNWESQVVIAQARVRKWFLPTHPIQEDDSV</sequence>
<dbReference type="PANTHER" id="PTHR11206">
    <property type="entry name" value="MULTIDRUG RESISTANCE PROTEIN"/>
    <property type="match status" value="1"/>
</dbReference>
<dbReference type="STRING" id="29655.A0A0K9PBD1"/>
<feature type="transmembrane region" description="Helical" evidence="6">
    <location>
        <begin position="428"/>
        <end position="449"/>
    </location>
</feature>
<dbReference type="InterPro" id="IPR002528">
    <property type="entry name" value="MATE_fam"/>
</dbReference>
<dbReference type="EMBL" id="LFYR01000980">
    <property type="protein sequence ID" value="KMZ66388.1"/>
    <property type="molecule type" value="Genomic_DNA"/>
</dbReference>
<dbReference type="GO" id="GO:0016020">
    <property type="term" value="C:membrane"/>
    <property type="evidence" value="ECO:0000318"/>
    <property type="project" value="GO_Central"/>
</dbReference>
<evidence type="ECO:0000256" key="4">
    <source>
        <dbReference type="ARBA" id="ARBA00022989"/>
    </source>
</evidence>
<dbReference type="InterPro" id="IPR045069">
    <property type="entry name" value="MATE_euk"/>
</dbReference>
<dbReference type="Pfam" id="PF01554">
    <property type="entry name" value="MatE"/>
    <property type="match status" value="2"/>
</dbReference>
<evidence type="ECO:0000256" key="2">
    <source>
        <dbReference type="ARBA" id="ARBA00010199"/>
    </source>
</evidence>
<reference evidence="8" key="1">
    <citation type="journal article" date="2016" name="Nature">
        <title>The genome of the seagrass Zostera marina reveals angiosperm adaptation to the sea.</title>
        <authorList>
            <person name="Olsen J.L."/>
            <person name="Rouze P."/>
            <person name="Verhelst B."/>
            <person name="Lin Y.-C."/>
            <person name="Bayer T."/>
            <person name="Collen J."/>
            <person name="Dattolo E."/>
            <person name="De Paoli E."/>
            <person name="Dittami S."/>
            <person name="Maumus F."/>
            <person name="Michel G."/>
            <person name="Kersting A."/>
            <person name="Lauritano C."/>
            <person name="Lohaus R."/>
            <person name="Toepel M."/>
            <person name="Tonon T."/>
            <person name="Vanneste K."/>
            <person name="Amirebrahimi M."/>
            <person name="Brakel J."/>
            <person name="Bostroem C."/>
            <person name="Chovatia M."/>
            <person name="Grimwood J."/>
            <person name="Jenkins J.W."/>
            <person name="Jueterbock A."/>
            <person name="Mraz A."/>
            <person name="Stam W.T."/>
            <person name="Tice H."/>
            <person name="Bornberg-Bauer E."/>
            <person name="Green P.J."/>
            <person name="Pearson G.A."/>
            <person name="Procaccini G."/>
            <person name="Duarte C.M."/>
            <person name="Schmutz J."/>
            <person name="Reusch T.B.H."/>
            <person name="Van de Peer Y."/>
        </authorList>
    </citation>
    <scope>NUCLEOTIDE SEQUENCE [LARGE SCALE GENOMIC DNA]</scope>
    <source>
        <strain evidence="8">cv. Finnish</strain>
    </source>
</reference>
<dbReference type="CDD" id="cd13132">
    <property type="entry name" value="MATE_eukaryotic"/>
    <property type="match status" value="1"/>
</dbReference>
<feature type="transmembrane region" description="Helical" evidence="6">
    <location>
        <begin position="364"/>
        <end position="386"/>
    </location>
</feature>
<comment type="subcellular location">
    <subcellularLocation>
        <location evidence="1">Membrane</location>
        <topology evidence="1">Multi-pass membrane protein</topology>
    </subcellularLocation>
</comment>
<comment type="similarity">
    <text evidence="2 6">Belongs to the multi antimicrobial extrusion (MATE) (TC 2.A.66.1) family.</text>
</comment>
<dbReference type="OMA" id="IVRFQVK"/>